<dbReference type="InterPro" id="IPR029063">
    <property type="entry name" value="SAM-dependent_MTases_sf"/>
</dbReference>
<gene>
    <name evidence="2" type="ORF">KHU32_14025</name>
</gene>
<sequence length="641" mass="72518">MDNREIEPLAAPNFVAFTICSRNFLAQAQVLHDSLRRHHPGITFYVALCDEPSGVDFDSLPFEFLHMDALGIPLLAEMTDRYNITELNTAIKPFVFLKLFDRHPGASIAYFDPDIWVISPLDELQGLLAEGGADCVLTPHLCEPAEFADMDEAKMLQFGIYNLGFCAMRDTPQVRRIAAWWGRRLETHCVIDLPKGLFVDQKWADLLPALIERTAILRHPGYNVAYWNLAQRSVRNVSGSDAATCWHVNGQPLRFFHFSGSAVDENPTFSRHSQQFRNEVLRDVGKLFALYLGEVKRFGREDYRRIPYAFRWNGGGKLNEHSPIALQDFALSRGAAASAEPLTVGSRVPYLPMLRARSLDEMTALTAGISSKLARRRAFEASLVPAQDQEQAAFDVKGQCVVCGSLQPFHVDFTYATNSLPDGRLLPNWREHLACPSCGMGNRLRASLHLLWQELRPQQNDRIYITEQVTPLHDWLRQRFPFLVGSEYLGPDHAPGEIVNGLRHEDMQRLSFPDESLDLILSFDVLEHVPDAQRSLAELWRCLKPGGSLLFTAPFREDLHHNLVRAVLHPDGSIDHLMEPEFHGNPVDPEGGSLCFRYFGWQLIEDLSAVGFRDAEGLFYWSEQFMYLGATNSVFVARKPA</sequence>
<dbReference type="SUPFAM" id="SSF53448">
    <property type="entry name" value="Nucleotide-diphospho-sugar transferases"/>
    <property type="match status" value="1"/>
</dbReference>
<protein>
    <submittedName>
        <fullName evidence="2">Methyltransferase domain-containing protein</fullName>
    </submittedName>
</protein>
<dbReference type="Proteomes" id="UP000766336">
    <property type="component" value="Unassembled WGS sequence"/>
</dbReference>
<feature type="domain" description="Methyltransferase type 11" evidence="1">
    <location>
        <begin position="502"/>
        <end position="551"/>
    </location>
</feature>
<dbReference type="RefSeq" id="WP_213670701.1">
    <property type="nucleotide sequence ID" value="NZ_JAHCDA010000002.1"/>
</dbReference>
<keyword evidence="3" id="KW-1185">Reference proteome</keyword>
<dbReference type="Gene3D" id="3.90.550.10">
    <property type="entry name" value="Spore Coat Polysaccharide Biosynthesis Protein SpsA, Chain A"/>
    <property type="match status" value="1"/>
</dbReference>
<evidence type="ECO:0000313" key="2">
    <source>
        <dbReference type="EMBL" id="MBS7812065.1"/>
    </source>
</evidence>
<comment type="caution">
    <text evidence="2">The sequence shown here is derived from an EMBL/GenBank/DDBJ whole genome shotgun (WGS) entry which is preliminary data.</text>
</comment>
<evidence type="ECO:0000313" key="3">
    <source>
        <dbReference type="Proteomes" id="UP000766336"/>
    </source>
</evidence>
<proteinExistence type="predicted"/>
<evidence type="ECO:0000259" key="1">
    <source>
        <dbReference type="Pfam" id="PF08241"/>
    </source>
</evidence>
<dbReference type="GO" id="GO:0032259">
    <property type="term" value="P:methylation"/>
    <property type="evidence" value="ECO:0007669"/>
    <property type="project" value="UniProtKB-KW"/>
</dbReference>
<dbReference type="SUPFAM" id="SSF53335">
    <property type="entry name" value="S-adenosyl-L-methionine-dependent methyltransferases"/>
    <property type="match status" value="1"/>
</dbReference>
<dbReference type="Pfam" id="PF08241">
    <property type="entry name" value="Methyltransf_11"/>
    <property type="match status" value="1"/>
</dbReference>
<accession>A0ABS5QED7</accession>
<dbReference type="Gene3D" id="3.40.50.150">
    <property type="entry name" value="Vaccinia Virus protein VP39"/>
    <property type="match status" value="1"/>
</dbReference>
<name>A0ABS5QED7_9PROT</name>
<dbReference type="GO" id="GO:0008168">
    <property type="term" value="F:methyltransferase activity"/>
    <property type="evidence" value="ECO:0007669"/>
    <property type="project" value="UniProtKB-KW"/>
</dbReference>
<dbReference type="EMBL" id="JAHCDA010000002">
    <property type="protein sequence ID" value="MBS7812065.1"/>
    <property type="molecule type" value="Genomic_DNA"/>
</dbReference>
<keyword evidence="2" id="KW-0489">Methyltransferase</keyword>
<dbReference type="CDD" id="cd02440">
    <property type="entry name" value="AdoMet_MTases"/>
    <property type="match status" value="1"/>
</dbReference>
<dbReference type="InterPro" id="IPR029044">
    <property type="entry name" value="Nucleotide-diphossugar_trans"/>
</dbReference>
<reference evidence="2 3" key="1">
    <citation type="submission" date="2021-05" db="EMBL/GenBank/DDBJ databases">
        <title>Roseococcus sp. XZZS9, whole genome shotgun sequencing project.</title>
        <authorList>
            <person name="Zhao G."/>
            <person name="Shen L."/>
        </authorList>
    </citation>
    <scope>NUCLEOTIDE SEQUENCE [LARGE SCALE GENOMIC DNA]</scope>
    <source>
        <strain evidence="2 3">XZZS9</strain>
    </source>
</reference>
<organism evidence="2 3">
    <name type="scientific">Roseococcus pinisoli</name>
    <dbReference type="NCBI Taxonomy" id="2835040"/>
    <lineage>
        <taxon>Bacteria</taxon>
        <taxon>Pseudomonadati</taxon>
        <taxon>Pseudomonadota</taxon>
        <taxon>Alphaproteobacteria</taxon>
        <taxon>Acetobacterales</taxon>
        <taxon>Roseomonadaceae</taxon>
        <taxon>Roseococcus</taxon>
    </lineage>
</organism>
<keyword evidence="2" id="KW-0808">Transferase</keyword>
<dbReference type="InterPro" id="IPR013216">
    <property type="entry name" value="Methyltransf_11"/>
</dbReference>